<dbReference type="Gene3D" id="3.20.20.80">
    <property type="entry name" value="Glycosidases"/>
    <property type="match status" value="1"/>
</dbReference>
<evidence type="ECO:0000256" key="8">
    <source>
        <dbReference type="SAM" id="SignalP"/>
    </source>
</evidence>
<dbReference type="PANTHER" id="PTHR11177:SF317">
    <property type="entry name" value="CHITINASE 12-RELATED"/>
    <property type="match status" value="1"/>
</dbReference>
<comment type="similarity">
    <text evidence="7">Belongs to the glycosyl hydrolase 18 family.</text>
</comment>
<dbReference type="CDD" id="cd06548">
    <property type="entry name" value="GH18_chitinase"/>
    <property type="match status" value="1"/>
</dbReference>
<evidence type="ECO:0000256" key="5">
    <source>
        <dbReference type="ARBA" id="ARBA00023295"/>
    </source>
</evidence>
<dbReference type="Gene3D" id="3.10.50.10">
    <property type="match status" value="1"/>
</dbReference>
<proteinExistence type="inferred from homology"/>
<comment type="caution">
    <text evidence="10">The sequence shown here is derived from an EMBL/GenBank/DDBJ whole genome shotgun (WGS) entry which is preliminary data.</text>
</comment>
<protein>
    <recommendedName>
        <fullName evidence="2">chitinase</fullName>
        <ecNumber evidence="2">3.2.1.14</ecNumber>
    </recommendedName>
</protein>
<evidence type="ECO:0000259" key="9">
    <source>
        <dbReference type="PROSITE" id="PS51910"/>
    </source>
</evidence>
<dbReference type="SUPFAM" id="SSF55383">
    <property type="entry name" value="Copper amine oxidase, domain N"/>
    <property type="match status" value="2"/>
</dbReference>
<dbReference type="EC" id="3.2.1.14" evidence="2"/>
<feature type="signal peptide" evidence="8">
    <location>
        <begin position="1"/>
        <end position="29"/>
    </location>
</feature>
<sequence>MNKAAARAFLMLLIITVSLCSMPLPVGHAASPLQITYNGQRIAFAVNPFIRNGTTYVQARPVAETLGFRIDWLDRTRLSLTKSDTTIVLEVDRTSATVNGKPATISPAPLKDGATLFLPLRAIAQLLGYTVAWDQARNTVALTGNGQKPSIPAESPYKIVGYYPSWGLSLKHPLTEQQVSKLSHLNYAFANVSGGQVVLGDPATDVENFKQLKNAKIANPNLRTLISVGGWGWSGGFSDASYSASARSKFAASAVAFIRKYGFDGVDLDWEFPVADGMSTNTMRPDDKHNFTLLLQEIRKQLDSAEKLDGRGYLLTIAAGAFPSYVNNVELAALSGIVDWMNLMTYDFHGDWDHASGLLASLYADSKSPRGQQATDNINAVIDLYVKAGVPAKKLVLGIPFYGRSWTSCDATNNGLYQACDGPTRKMYGYDDLKQQGWINGNGFVRYWNSEAKAPYLYKKTTGTFVSYEDAESIGYKTDYLKARGLGGAMVWELTQDDGNNTLLNKLSGDLGR</sequence>
<dbReference type="InterPro" id="IPR001223">
    <property type="entry name" value="Glyco_hydro18_cat"/>
</dbReference>
<feature type="chain" id="PRO_5046713997" description="chitinase" evidence="8">
    <location>
        <begin position="30"/>
        <end position="513"/>
    </location>
</feature>
<dbReference type="PANTHER" id="PTHR11177">
    <property type="entry name" value="CHITINASE"/>
    <property type="match status" value="1"/>
</dbReference>
<evidence type="ECO:0000256" key="4">
    <source>
        <dbReference type="ARBA" id="ARBA00023024"/>
    </source>
</evidence>
<dbReference type="SUPFAM" id="SSF54556">
    <property type="entry name" value="Chitinase insertion domain"/>
    <property type="match status" value="1"/>
</dbReference>
<keyword evidence="11" id="KW-1185">Reference proteome</keyword>
<dbReference type="InterPro" id="IPR001579">
    <property type="entry name" value="Glyco_hydro_18_chit_AS"/>
</dbReference>
<keyword evidence="8" id="KW-0732">Signal</keyword>
<name>A0ABW0R065_9BACL</name>
<dbReference type="InterPro" id="IPR017853">
    <property type="entry name" value="GH"/>
</dbReference>
<dbReference type="InterPro" id="IPR012854">
    <property type="entry name" value="Cu_amine_oxidase-like_N"/>
</dbReference>
<feature type="domain" description="GH18" evidence="9">
    <location>
        <begin position="157"/>
        <end position="513"/>
    </location>
</feature>
<dbReference type="InterPro" id="IPR011583">
    <property type="entry name" value="Chitinase_II/V-like_cat"/>
</dbReference>
<keyword evidence="4" id="KW-0146">Chitin degradation</keyword>
<evidence type="ECO:0000256" key="7">
    <source>
        <dbReference type="RuleBase" id="RU004453"/>
    </source>
</evidence>
<dbReference type="EMBL" id="JBHSNC010000036">
    <property type="protein sequence ID" value="MFC5530141.1"/>
    <property type="molecule type" value="Genomic_DNA"/>
</dbReference>
<organism evidence="10 11">
    <name type="scientific">Cohnella yongneupensis</name>
    <dbReference type="NCBI Taxonomy" id="425006"/>
    <lineage>
        <taxon>Bacteria</taxon>
        <taxon>Bacillati</taxon>
        <taxon>Bacillota</taxon>
        <taxon>Bacilli</taxon>
        <taxon>Bacillales</taxon>
        <taxon>Paenibacillaceae</taxon>
        <taxon>Cohnella</taxon>
    </lineage>
</organism>
<keyword evidence="4" id="KW-0624">Polysaccharide degradation</keyword>
<dbReference type="Pfam" id="PF07833">
    <property type="entry name" value="Cu_amine_oxidN1"/>
    <property type="match status" value="1"/>
</dbReference>
<dbReference type="InterPro" id="IPR050314">
    <property type="entry name" value="Glycosyl_Hydrlase_18"/>
</dbReference>
<dbReference type="PROSITE" id="PS51910">
    <property type="entry name" value="GH18_2"/>
    <property type="match status" value="1"/>
</dbReference>
<evidence type="ECO:0000256" key="1">
    <source>
        <dbReference type="ARBA" id="ARBA00000822"/>
    </source>
</evidence>
<dbReference type="Proteomes" id="UP001596108">
    <property type="component" value="Unassembled WGS sequence"/>
</dbReference>
<evidence type="ECO:0000256" key="6">
    <source>
        <dbReference type="RuleBase" id="RU000489"/>
    </source>
</evidence>
<dbReference type="PROSITE" id="PS01095">
    <property type="entry name" value="GH18_1"/>
    <property type="match status" value="1"/>
</dbReference>
<gene>
    <name evidence="10" type="ORF">ACFPQ4_11955</name>
</gene>
<evidence type="ECO:0000256" key="2">
    <source>
        <dbReference type="ARBA" id="ARBA00012729"/>
    </source>
</evidence>
<dbReference type="SUPFAM" id="SSF51445">
    <property type="entry name" value="(Trans)glycosidases"/>
    <property type="match status" value="1"/>
</dbReference>
<dbReference type="InterPro" id="IPR036582">
    <property type="entry name" value="Mao_N_sf"/>
</dbReference>
<keyword evidence="5 6" id="KW-0326">Glycosidase</keyword>
<keyword evidence="4" id="KW-0119">Carbohydrate metabolism</keyword>
<evidence type="ECO:0000313" key="11">
    <source>
        <dbReference type="Proteomes" id="UP001596108"/>
    </source>
</evidence>
<dbReference type="Pfam" id="PF00704">
    <property type="entry name" value="Glyco_hydro_18"/>
    <property type="match status" value="1"/>
</dbReference>
<dbReference type="GO" id="GO:0016787">
    <property type="term" value="F:hydrolase activity"/>
    <property type="evidence" value="ECO:0007669"/>
    <property type="project" value="UniProtKB-KW"/>
</dbReference>
<dbReference type="SMART" id="SM00636">
    <property type="entry name" value="Glyco_18"/>
    <property type="match status" value="1"/>
</dbReference>
<evidence type="ECO:0000313" key="10">
    <source>
        <dbReference type="EMBL" id="MFC5530141.1"/>
    </source>
</evidence>
<reference evidence="11" key="1">
    <citation type="journal article" date="2019" name="Int. J. Syst. Evol. Microbiol.">
        <title>The Global Catalogue of Microorganisms (GCM) 10K type strain sequencing project: providing services to taxonomists for standard genome sequencing and annotation.</title>
        <authorList>
            <consortium name="The Broad Institute Genomics Platform"/>
            <consortium name="The Broad Institute Genome Sequencing Center for Infectious Disease"/>
            <person name="Wu L."/>
            <person name="Ma J."/>
        </authorList>
    </citation>
    <scope>NUCLEOTIDE SEQUENCE [LARGE SCALE GENOMIC DNA]</scope>
    <source>
        <strain evidence="11">CGMCC 1.18578</strain>
    </source>
</reference>
<dbReference type="InterPro" id="IPR029070">
    <property type="entry name" value="Chitinase_insertion_sf"/>
</dbReference>
<evidence type="ECO:0000256" key="3">
    <source>
        <dbReference type="ARBA" id="ARBA00022801"/>
    </source>
</evidence>
<dbReference type="RefSeq" id="WP_378112078.1">
    <property type="nucleotide sequence ID" value="NZ_JBHSNC010000036.1"/>
</dbReference>
<dbReference type="Gene3D" id="3.30.457.10">
    <property type="entry name" value="Copper amine oxidase-like, N-terminal domain"/>
    <property type="match status" value="1"/>
</dbReference>
<comment type="catalytic activity">
    <reaction evidence="1">
        <text>Random endo-hydrolysis of N-acetyl-beta-D-glucosaminide (1-&gt;4)-beta-linkages in chitin and chitodextrins.</text>
        <dbReference type="EC" id="3.2.1.14"/>
    </reaction>
</comment>
<accession>A0ABW0R065</accession>
<keyword evidence="3 6" id="KW-0378">Hydrolase</keyword>